<name>A0A0L9TVT0_PHAAN</name>
<gene>
    <name evidence="1" type="ORF">LR48_Vigan02g084800</name>
</gene>
<dbReference type="EMBL" id="CM003372">
    <property type="protein sequence ID" value="KOM34698.1"/>
    <property type="molecule type" value="Genomic_DNA"/>
</dbReference>
<dbReference type="Proteomes" id="UP000053144">
    <property type="component" value="Chromosome 2"/>
</dbReference>
<dbReference type="AlphaFoldDB" id="A0A0L9TVT0"/>
<dbReference type="Gramene" id="KOM34698">
    <property type="protein sequence ID" value="KOM34698"/>
    <property type="gene ID" value="LR48_Vigan02g084800"/>
</dbReference>
<evidence type="ECO:0000313" key="2">
    <source>
        <dbReference type="Proteomes" id="UP000053144"/>
    </source>
</evidence>
<sequence>MRDFPPKIRVSDWGKGDDPRHDFRTATLRFGEGELREEVVAACAMWISIRRQPCCWLVVRMIHAAAHGGGSRDVGVAALRFRQGWYARKGVSKAAAISRMEEELTGLMAAALVVDDGCCATVLAMRWLVRSRVHSGDATLGFAAAADGALGFGL</sequence>
<reference evidence="2" key="1">
    <citation type="journal article" date="2015" name="Proc. Natl. Acad. Sci. U.S.A.">
        <title>Genome sequencing of adzuki bean (Vigna angularis) provides insight into high starch and low fat accumulation and domestication.</title>
        <authorList>
            <person name="Yang K."/>
            <person name="Tian Z."/>
            <person name="Chen C."/>
            <person name="Luo L."/>
            <person name="Zhao B."/>
            <person name="Wang Z."/>
            <person name="Yu L."/>
            <person name="Li Y."/>
            <person name="Sun Y."/>
            <person name="Li W."/>
            <person name="Chen Y."/>
            <person name="Li Y."/>
            <person name="Zhang Y."/>
            <person name="Ai D."/>
            <person name="Zhao J."/>
            <person name="Shang C."/>
            <person name="Ma Y."/>
            <person name="Wu B."/>
            <person name="Wang M."/>
            <person name="Gao L."/>
            <person name="Sun D."/>
            <person name="Zhang P."/>
            <person name="Guo F."/>
            <person name="Wang W."/>
            <person name="Li Y."/>
            <person name="Wang J."/>
            <person name="Varshney R.K."/>
            <person name="Wang J."/>
            <person name="Ling H.Q."/>
            <person name="Wan P."/>
        </authorList>
    </citation>
    <scope>NUCLEOTIDE SEQUENCE</scope>
    <source>
        <strain evidence="2">cv. Jingnong 6</strain>
    </source>
</reference>
<accession>A0A0L9TVT0</accession>
<protein>
    <submittedName>
        <fullName evidence="1">Uncharacterized protein</fullName>
    </submittedName>
</protein>
<proteinExistence type="predicted"/>
<organism evidence="1 2">
    <name type="scientific">Phaseolus angularis</name>
    <name type="common">Azuki bean</name>
    <name type="synonym">Vigna angularis</name>
    <dbReference type="NCBI Taxonomy" id="3914"/>
    <lineage>
        <taxon>Eukaryota</taxon>
        <taxon>Viridiplantae</taxon>
        <taxon>Streptophyta</taxon>
        <taxon>Embryophyta</taxon>
        <taxon>Tracheophyta</taxon>
        <taxon>Spermatophyta</taxon>
        <taxon>Magnoliopsida</taxon>
        <taxon>eudicotyledons</taxon>
        <taxon>Gunneridae</taxon>
        <taxon>Pentapetalae</taxon>
        <taxon>rosids</taxon>
        <taxon>fabids</taxon>
        <taxon>Fabales</taxon>
        <taxon>Fabaceae</taxon>
        <taxon>Papilionoideae</taxon>
        <taxon>50 kb inversion clade</taxon>
        <taxon>NPAAA clade</taxon>
        <taxon>indigoferoid/millettioid clade</taxon>
        <taxon>Phaseoleae</taxon>
        <taxon>Vigna</taxon>
    </lineage>
</organism>
<evidence type="ECO:0000313" key="1">
    <source>
        <dbReference type="EMBL" id="KOM34698.1"/>
    </source>
</evidence>